<evidence type="ECO:0000256" key="4">
    <source>
        <dbReference type="RuleBase" id="RU003357"/>
    </source>
</evidence>
<evidence type="ECO:0000256" key="2">
    <source>
        <dbReference type="ARBA" id="ARBA00023136"/>
    </source>
</evidence>
<feature type="signal peptide" evidence="5">
    <location>
        <begin position="1"/>
        <end position="45"/>
    </location>
</feature>
<dbReference type="InterPro" id="IPR036942">
    <property type="entry name" value="Beta-barrel_TonB_sf"/>
</dbReference>
<dbReference type="RefSeq" id="WP_079723737.1">
    <property type="nucleotide sequence ID" value="NZ_BMCL01000002.1"/>
</dbReference>
<dbReference type="Gene3D" id="2.170.130.10">
    <property type="entry name" value="TonB-dependent receptor, plug domain"/>
    <property type="match status" value="1"/>
</dbReference>
<evidence type="ECO:0000259" key="6">
    <source>
        <dbReference type="Pfam" id="PF00593"/>
    </source>
</evidence>
<organism evidence="8 9">
    <name type="scientific">Pseudoxanthomonas indica</name>
    <dbReference type="NCBI Taxonomy" id="428993"/>
    <lineage>
        <taxon>Bacteria</taxon>
        <taxon>Pseudomonadati</taxon>
        <taxon>Pseudomonadota</taxon>
        <taxon>Gammaproteobacteria</taxon>
        <taxon>Lysobacterales</taxon>
        <taxon>Lysobacteraceae</taxon>
        <taxon>Pseudoxanthomonas</taxon>
    </lineage>
</organism>
<dbReference type="Pfam" id="PF07715">
    <property type="entry name" value="Plug"/>
    <property type="match status" value="1"/>
</dbReference>
<keyword evidence="3" id="KW-0998">Cell outer membrane</keyword>
<evidence type="ECO:0000313" key="8">
    <source>
        <dbReference type="EMBL" id="SKC59598.1"/>
    </source>
</evidence>
<keyword evidence="5" id="KW-0732">Signal</keyword>
<dbReference type="EMBL" id="FUZV01000001">
    <property type="protein sequence ID" value="SKC59598.1"/>
    <property type="molecule type" value="Genomic_DNA"/>
</dbReference>
<dbReference type="STRING" id="428993.SAMN06296058_1439"/>
<dbReference type="NCBIfam" id="TIGR01782">
    <property type="entry name" value="TonB-Xanth-Caul"/>
    <property type="match status" value="1"/>
</dbReference>
<keyword evidence="2 4" id="KW-0472">Membrane</keyword>
<sequence length="927" mass="102399">MSMRQRRTPAQSASRHRVTCSLQRSAISLGVSLSLAALLSAPVFAQTATADPSKDIPASGATELDTVTVTGVRGSVTKAQLIKQNAEQIVDSIVAEDIGKLPDDSVAEALQRITGVQISRDTKDAGNGIAIRGLTQVRTELNGRDIFTANNGRGLSWDDVPAELLAGVDVYKNPAADIIEGGLGGTVNLRTRMPFDFEGMKVAGSASYYNYDLADEGDQAFSGLFSNRWKVGDGELGILVNLSYQDGTFRQDSISVEPFRNQETAEGSGDFRWIPTGGGNATVFGDRTRKSGALALQWRPNDDVEAYLQVQRSDYDFQYRDYSFFAANGAANEIDIDWDTAQFNSNGEFVKGTFHNVYTESISSMATRHSVTTDYSAGVKWNFNENLKLSTDLQYIDATTDGLRYIVAMKLLDRPDGGGAPTFNLDLSSRLPQMSIVGPNGEADFLRNPANFGWFWNLDNIDTNEGDEWAWRGDLEYAFDNDEFARSFKAGVRYTDRSQINRGNVWRWLPIGNWGGANWGGHPILTTYPDATYQLNPFNDFYRGNANGFGPTIAPADQMVADYYGTSAMFGMDPLVYGPTNINNQNEKTYTGYGMLRFGLDDAALPFDGNLGVRVVRTEVQSIGVMTDPSGSGALLPLDIKRNYTDVLPSLNVRFLLQENLFWRVAVSRAMSRPGLDQLIPNLNLNVTRNPDGSLQNPTGTAGNPYLNPMRADQLDTAVEWYFGKGSMLYGTAFYKKVHDFFDTGVFNETYNGDVYQVTRPVNGEEGTVKGIELGYTQFFDFLPAPLDGFGVQANYTYVDSEAPSPSARDTDGTPLITPLPGLSKNSANAILMYEKGRFSARVAYNWRSDWLITTQGNGTGALPVYNKPLGWLDASFRFNLSDNWSISLDGQNLLDSEHETYMLNESRPRDFRINDRRYGVTLRFSL</sequence>
<dbReference type="InterPro" id="IPR000531">
    <property type="entry name" value="Beta-barrel_TonB"/>
</dbReference>
<dbReference type="PANTHER" id="PTHR40980:SF3">
    <property type="entry name" value="TONB-DEPENDENT RECEPTOR-LIKE BETA-BARREL DOMAIN-CONTAINING PROTEIN"/>
    <property type="match status" value="1"/>
</dbReference>
<dbReference type="InterPro" id="IPR037066">
    <property type="entry name" value="Plug_dom_sf"/>
</dbReference>
<feature type="chain" id="PRO_5012775453" evidence="5">
    <location>
        <begin position="46"/>
        <end position="927"/>
    </location>
</feature>
<dbReference type="InterPro" id="IPR010104">
    <property type="entry name" value="TonB_rcpt_bac"/>
</dbReference>
<dbReference type="AlphaFoldDB" id="A0A1T5K7Z9"/>
<dbReference type="GO" id="GO:0009279">
    <property type="term" value="C:cell outer membrane"/>
    <property type="evidence" value="ECO:0007669"/>
    <property type="project" value="UniProtKB-SubCell"/>
</dbReference>
<feature type="domain" description="TonB-dependent receptor-like beta-barrel" evidence="6">
    <location>
        <begin position="444"/>
        <end position="894"/>
    </location>
</feature>
<dbReference type="SUPFAM" id="SSF56935">
    <property type="entry name" value="Porins"/>
    <property type="match status" value="1"/>
</dbReference>
<dbReference type="Proteomes" id="UP000190341">
    <property type="component" value="Unassembled WGS sequence"/>
</dbReference>
<evidence type="ECO:0000256" key="3">
    <source>
        <dbReference type="ARBA" id="ARBA00023237"/>
    </source>
</evidence>
<dbReference type="CDD" id="cd01347">
    <property type="entry name" value="ligand_gated_channel"/>
    <property type="match status" value="1"/>
</dbReference>
<comment type="subcellular location">
    <subcellularLocation>
        <location evidence="1 4">Cell outer membrane</location>
    </subcellularLocation>
</comment>
<accession>A0A1T5K7Z9</accession>
<feature type="domain" description="TonB-dependent receptor plug" evidence="7">
    <location>
        <begin position="83"/>
        <end position="185"/>
    </location>
</feature>
<keyword evidence="9" id="KW-1185">Reference proteome</keyword>
<dbReference type="InterPro" id="IPR012910">
    <property type="entry name" value="Plug_dom"/>
</dbReference>
<keyword evidence="4" id="KW-0798">TonB box</keyword>
<protein>
    <submittedName>
        <fullName evidence="8">TonB-dependent receptor</fullName>
    </submittedName>
</protein>
<evidence type="ECO:0000256" key="1">
    <source>
        <dbReference type="ARBA" id="ARBA00004442"/>
    </source>
</evidence>
<dbReference type="Pfam" id="PF00593">
    <property type="entry name" value="TonB_dep_Rec_b-barrel"/>
    <property type="match status" value="1"/>
</dbReference>
<proteinExistence type="inferred from homology"/>
<dbReference type="Gene3D" id="2.40.170.20">
    <property type="entry name" value="TonB-dependent receptor, beta-barrel domain"/>
    <property type="match status" value="1"/>
</dbReference>
<dbReference type="PANTHER" id="PTHR40980">
    <property type="entry name" value="PLUG DOMAIN-CONTAINING PROTEIN"/>
    <property type="match status" value="1"/>
</dbReference>
<evidence type="ECO:0000313" key="9">
    <source>
        <dbReference type="Proteomes" id="UP000190341"/>
    </source>
</evidence>
<gene>
    <name evidence="8" type="ORF">SAMN06296058_1439</name>
</gene>
<name>A0A1T5K7Z9_9GAMM</name>
<evidence type="ECO:0000259" key="7">
    <source>
        <dbReference type="Pfam" id="PF07715"/>
    </source>
</evidence>
<keyword evidence="8" id="KW-0675">Receptor</keyword>
<comment type="similarity">
    <text evidence="4">Belongs to the TonB-dependent receptor family.</text>
</comment>
<reference evidence="8 9" key="1">
    <citation type="submission" date="2017-02" db="EMBL/GenBank/DDBJ databases">
        <authorList>
            <person name="Peterson S.W."/>
        </authorList>
    </citation>
    <scope>NUCLEOTIDE SEQUENCE [LARGE SCALE GENOMIC DNA]</scope>
    <source>
        <strain evidence="8 9">P15</strain>
    </source>
</reference>
<evidence type="ECO:0000256" key="5">
    <source>
        <dbReference type="SAM" id="SignalP"/>
    </source>
</evidence>